<comment type="caution">
    <text evidence="1">The sequence shown here is derived from an EMBL/GenBank/DDBJ whole genome shotgun (WGS) entry which is preliminary data.</text>
</comment>
<evidence type="ECO:0000313" key="1">
    <source>
        <dbReference type="EMBL" id="MBJ6360515.1"/>
    </source>
</evidence>
<keyword evidence="2" id="KW-1185">Reference proteome</keyword>
<gene>
    <name evidence="1" type="ORF">JFN88_04145</name>
</gene>
<dbReference type="RefSeq" id="WP_199018070.1">
    <property type="nucleotide sequence ID" value="NZ_JAELUP010000009.1"/>
</dbReference>
<proteinExistence type="predicted"/>
<reference evidence="1" key="1">
    <citation type="submission" date="2020-12" db="EMBL/GenBank/DDBJ databases">
        <authorList>
            <person name="Huq M.A."/>
        </authorList>
    </citation>
    <scope>NUCLEOTIDE SEQUENCE</scope>
    <source>
        <strain evidence="1">MAHUQ-46</strain>
    </source>
</reference>
<dbReference type="Gene3D" id="1.10.1660.10">
    <property type="match status" value="1"/>
</dbReference>
<dbReference type="Proteomes" id="UP000640274">
    <property type="component" value="Unassembled WGS sequence"/>
</dbReference>
<accession>A0A934J4Y7</accession>
<organism evidence="1 2">
    <name type="scientific">Paenibacillus roseus</name>
    <dbReference type="NCBI Taxonomy" id="2798579"/>
    <lineage>
        <taxon>Bacteria</taxon>
        <taxon>Bacillati</taxon>
        <taxon>Bacillota</taxon>
        <taxon>Bacilli</taxon>
        <taxon>Bacillales</taxon>
        <taxon>Paenibacillaceae</taxon>
        <taxon>Paenibacillus</taxon>
    </lineage>
</organism>
<evidence type="ECO:0000313" key="2">
    <source>
        <dbReference type="Proteomes" id="UP000640274"/>
    </source>
</evidence>
<protein>
    <recommendedName>
        <fullName evidence="3">DUF3967 domain-containing protein</fullName>
    </recommendedName>
</protein>
<name>A0A934J4Y7_9BACL</name>
<evidence type="ECO:0008006" key="3">
    <source>
        <dbReference type="Google" id="ProtNLM"/>
    </source>
</evidence>
<dbReference type="AlphaFoldDB" id="A0A934J4Y7"/>
<dbReference type="EMBL" id="JAELUP010000009">
    <property type="protein sequence ID" value="MBJ6360515.1"/>
    <property type="molecule type" value="Genomic_DNA"/>
</dbReference>
<sequence>MAIDAHNRPERSYWSREVAGFLQIGDSTVRKWCKQLESQGYIFFRDDQGRRGFTTKDIDALRYFKELTQDRSMALESAASEVSIRFSKEQYQADESTAIESQDDHTTMMARIIQYVNKQEEFNMILLKEVSAAREELQDQKRYIEESLNRRDEILLKHLKDSLEERRAEAKEKSKHKWWKFGKR</sequence>